<dbReference type="Gene3D" id="1.10.10.10">
    <property type="entry name" value="Winged helix-like DNA-binding domain superfamily/Winged helix DNA-binding domain"/>
    <property type="match status" value="1"/>
</dbReference>
<dbReference type="AlphaFoldDB" id="A0A2W2HZK5"/>
<comment type="caution">
    <text evidence="7">The sequence shown here is derived from an EMBL/GenBank/DDBJ whole genome shotgun (WGS) entry which is preliminary data.</text>
</comment>
<dbReference type="InterPro" id="IPR029063">
    <property type="entry name" value="SAM-dependent_MTases_sf"/>
</dbReference>
<feature type="active site" description="Proton acceptor" evidence="4">
    <location>
        <position position="244"/>
    </location>
</feature>
<evidence type="ECO:0000256" key="2">
    <source>
        <dbReference type="ARBA" id="ARBA00022679"/>
    </source>
</evidence>
<evidence type="ECO:0000256" key="4">
    <source>
        <dbReference type="PIRSR" id="PIRSR005739-1"/>
    </source>
</evidence>
<gene>
    <name evidence="7" type="ORF">C1I98_08740</name>
</gene>
<protein>
    <submittedName>
        <fullName evidence="7">Methyltransferase</fullName>
    </submittedName>
</protein>
<name>A0A2W2HZK5_9ACTN</name>
<dbReference type="Gene3D" id="3.40.50.150">
    <property type="entry name" value="Vaccinia Virus protein VP39"/>
    <property type="match status" value="1"/>
</dbReference>
<dbReference type="GO" id="GO:0032259">
    <property type="term" value="P:methylation"/>
    <property type="evidence" value="ECO:0007669"/>
    <property type="project" value="UniProtKB-KW"/>
</dbReference>
<evidence type="ECO:0000313" key="7">
    <source>
        <dbReference type="EMBL" id="PZG51367.1"/>
    </source>
</evidence>
<dbReference type="PROSITE" id="PS51683">
    <property type="entry name" value="SAM_OMT_II"/>
    <property type="match status" value="1"/>
</dbReference>
<dbReference type="InterPro" id="IPR012967">
    <property type="entry name" value="COMT_dimerisation"/>
</dbReference>
<dbReference type="PANTHER" id="PTHR43712">
    <property type="entry name" value="PUTATIVE (AFU_ORTHOLOGUE AFUA_4G14580)-RELATED"/>
    <property type="match status" value="1"/>
</dbReference>
<keyword evidence="1 7" id="KW-0489">Methyltransferase</keyword>
<sequence length="334" mass="36141">MATDTSIGTPADIFRLGSMYAMSKVVLTAVEIDLFTALKDGPATAAELCDRLGLHPRATGQWLDVLVTTGLLRRENGRYGNGPAAARFLVKGAPAYVGGFLSRSGEMLYPAWGRFTDTLRTGAPQANDGDFRALVDDPAFLDRFLTMMDSLSGHLGPELAKVHDWTACDSVADIGGARGNLMSHLVRAHNHLKGMVFDLPQMEPRFDAHLAALGLTGRAAFVPGDFFKDPLPQADALIMGHVLHDWAEDERRMLIGKAHAALAPGGQLLIYDRMIDEEPADADNLLVSLHMILTTTDGTEYTAGECQAWLREAGFKEIAVKPLGRTDTLVIATK</sequence>
<dbReference type="Proteomes" id="UP000248544">
    <property type="component" value="Unassembled WGS sequence"/>
</dbReference>
<organism evidence="7 8">
    <name type="scientific">Spongiactinospora gelatinilytica</name>
    <dbReference type="NCBI Taxonomy" id="2666298"/>
    <lineage>
        <taxon>Bacteria</taxon>
        <taxon>Bacillati</taxon>
        <taxon>Actinomycetota</taxon>
        <taxon>Actinomycetes</taxon>
        <taxon>Streptosporangiales</taxon>
        <taxon>Streptosporangiaceae</taxon>
        <taxon>Spongiactinospora</taxon>
    </lineage>
</organism>
<dbReference type="InterPro" id="IPR036388">
    <property type="entry name" value="WH-like_DNA-bd_sf"/>
</dbReference>
<dbReference type="SUPFAM" id="SSF53335">
    <property type="entry name" value="S-adenosyl-L-methionine-dependent methyltransferases"/>
    <property type="match status" value="1"/>
</dbReference>
<evidence type="ECO:0000259" key="6">
    <source>
        <dbReference type="Pfam" id="PF08100"/>
    </source>
</evidence>
<dbReference type="GO" id="GO:0008171">
    <property type="term" value="F:O-methyltransferase activity"/>
    <property type="evidence" value="ECO:0007669"/>
    <property type="project" value="InterPro"/>
</dbReference>
<proteinExistence type="predicted"/>
<dbReference type="GO" id="GO:0046983">
    <property type="term" value="F:protein dimerization activity"/>
    <property type="evidence" value="ECO:0007669"/>
    <property type="project" value="InterPro"/>
</dbReference>
<reference evidence="7 8" key="1">
    <citation type="submission" date="2018-01" db="EMBL/GenBank/DDBJ databases">
        <title>Draft genome sequence of Sphaerisporangium sp. 7K107.</title>
        <authorList>
            <person name="Sahin N."/>
            <person name="Saygin H."/>
            <person name="Ay H."/>
        </authorList>
    </citation>
    <scope>NUCLEOTIDE SEQUENCE [LARGE SCALE GENOMIC DNA]</scope>
    <source>
        <strain evidence="7 8">7K107</strain>
    </source>
</reference>
<evidence type="ECO:0000313" key="8">
    <source>
        <dbReference type="Proteomes" id="UP000248544"/>
    </source>
</evidence>
<evidence type="ECO:0000259" key="5">
    <source>
        <dbReference type="Pfam" id="PF00891"/>
    </source>
</evidence>
<dbReference type="EMBL" id="POUA01000046">
    <property type="protein sequence ID" value="PZG51367.1"/>
    <property type="molecule type" value="Genomic_DNA"/>
</dbReference>
<dbReference type="SUPFAM" id="SSF46785">
    <property type="entry name" value="Winged helix' DNA-binding domain"/>
    <property type="match status" value="1"/>
</dbReference>
<accession>A0A2W2HZK5</accession>
<dbReference type="RefSeq" id="WP_111166571.1">
    <property type="nucleotide sequence ID" value="NZ_POUA01000046.1"/>
</dbReference>
<dbReference type="Pfam" id="PF08100">
    <property type="entry name" value="Dimerisation"/>
    <property type="match status" value="1"/>
</dbReference>
<dbReference type="InterPro" id="IPR001077">
    <property type="entry name" value="COMT_C"/>
</dbReference>
<evidence type="ECO:0000256" key="3">
    <source>
        <dbReference type="ARBA" id="ARBA00022691"/>
    </source>
</evidence>
<keyword evidence="3" id="KW-0949">S-adenosyl-L-methionine</keyword>
<feature type="domain" description="O-methyltransferase dimerisation" evidence="6">
    <location>
        <begin position="17"/>
        <end position="90"/>
    </location>
</feature>
<keyword evidence="8" id="KW-1185">Reference proteome</keyword>
<evidence type="ECO:0000256" key="1">
    <source>
        <dbReference type="ARBA" id="ARBA00022603"/>
    </source>
</evidence>
<dbReference type="Pfam" id="PF00891">
    <property type="entry name" value="Methyltransf_2"/>
    <property type="match status" value="1"/>
</dbReference>
<dbReference type="CDD" id="cd02440">
    <property type="entry name" value="AdoMet_MTases"/>
    <property type="match status" value="1"/>
</dbReference>
<keyword evidence="2 7" id="KW-0808">Transferase</keyword>
<dbReference type="PANTHER" id="PTHR43712:SF2">
    <property type="entry name" value="O-METHYLTRANSFERASE CICE"/>
    <property type="match status" value="1"/>
</dbReference>
<dbReference type="PIRSF" id="PIRSF005739">
    <property type="entry name" value="O-mtase"/>
    <property type="match status" value="1"/>
</dbReference>
<feature type="domain" description="O-methyltransferase C-terminal" evidence="5">
    <location>
        <begin position="130"/>
        <end position="316"/>
    </location>
</feature>
<dbReference type="InterPro" id="IPR016461">
    <property type="entry name" value="COMT-like"/>
</dbReference>
<dbReference type="InterPro" id="IPR036390">
    <property type="entry name" value="WH_DNA-bd_sf"/>
</dbReference>